<evidence type="ECO:0000259" key="3">
    <source>
        <dbReference type="Pfam" id="PF01272"/>
    </source>
</evidence>
<keyword evidence="4" id="KW-0251">Elongation factor</keyword>
<keyword evidence="5" id="KW-1185">Reference proteome</keyword>
<comment type="caution">
    <text evidence="4">The sequence shown here is derived from an EMBL/GenBank/DDBJ whole genome shotgun (WGS) entry which is preliminary data.</text>
</comment>
<reference evidence="4 5" key="1">
    <citation type="submission" date="2023-08" db="EMBL/GenBank/DDBJ databases">
        <title>Mesonia sp. MT50, isolated from deep-sea sediment of the Mariana Trench.</title>
        <authorList>
            <person name="Fu H."/>
        </authorList>
    </citation>
    <scope>NUCLEOTIDE SEQUENCE [LARGE SCALE GENOMIC DNA]</scope>
    <source>
        <strain evidence="4 5">MT50</strain>
    </source>
</reference>
<dbReference type="Pfam" id="PF01272">
    <property type="entry name" value="GreA_GreB"/>
    <property type="match status" value="1"/>
</dbReference>
<keyword evidence="4" id="KW-0648">Protein biosynthesis</keyword>
<dbReference type="PANTHER" id="PTHR30437:SF4">
    <property type="entry name" value="TRANSCRIPTION ELONGATION FACTOR GREA"/>
    <property type="match status" value="1"/>
</dbReference>
<feature type="coiled-coil region" evidence="1">
    <location>
        <begin position="36"/>
        <end position="63"/>
    </location>
</feature>
<evidence type="ECO:0000313" key="5">
    <source>
        <dbReference type="Proteomes" id="UP001230915"/>
    </source>
</evidence>
<dbReference type="InterPro" id="IPR023459">
    <property type="entry name" value="Tscrpt_elong_fac_GreA/B_fam"/>
</dbReference>
<organism evidence="4 5">
    <name type="scientific">Mesonia profundi</name>
    <dbReference type="NCBI Taxonomy" id="3070998"/>
    <lineage>
        <taxon>Bacteria</taxon>
        <taxon>Pseudomonadati</taxon>
        <taxon>Bacteroidota</taxon>
        <taxon>Flavobacteriia</taxon>
        <taxon>Flavobacteriales</taxon>
        <taxon>Flavobacteriaceae</taxon>
        <taxon>Mesonia</taxon>
    </lineage>
</organism>
<dbReference type="Proteomes" id="UP001230915">
    <property type="component" value="Unassembled WGS sequence"/>
</dbReference>
<dbReference type="PIRSF" id="PIRSF006092">
    <property type="entry name" value="GreA_GreB"/>
    <property type="match status" value="1"/>
</dbReference>
<feature type="domain" description="Transcription elongation factor GreA/GreB C-terminal" evidence="3">
    <location>
        <begin position="91"/>
        <end position="164"/>
    </location>
</feature>
<keyword evidence="1" id="KW-0175">Coiled coil</keyword>
<evidence type="ECO:0000256" key="2">
    <source>
        <dbReference type="SAM" id="MobiDB-lite"/>
    </source>
</evidence>
<evidence type="ECO:0000256" key="1">
    <source>
        <dbReference type="SAM" id="Coils"/>
    </source>
</evidence>
<sequence length="164" mass="18422">MSRGFVKEEDQEEAPLIPPRAALPMGVTNYVTQNGKDALLEERKDLEEKRANIDLEDEQAKRREQVVIDGKIQLLNERIASARVIPLEKQPQEEVRFGAKVEFVLNKTMQEFQIVGVDEADVKNKKISFTAPIAKALMGAKVNEKVDFQLGAESKSIKVLAIAY</sequence>
<dbReference type="SUPFAM" id="SSF54534">
    <property type="entry name" value="FKBP-like"/>
    <property type="match status" value="1"/>
</dbReference>
<protein>
    <submittedName>
        <fullName evidence="4">GreA/GreB family elongation factor</fullName>
    </submittedName>
</protein>
<dbReference type="PANTHER" id="PTHR30437">
    <property type="entry name" value="TRANSCRIPTION ELONGATION FACTOR GREA"/>
    <property type="match status" value="1"/>
</dbReference>
<accession>A0ABU1A4D5</accession>
<dbReference type="InterPro" id="IPR036953">
    <property type="entry name" value="GreA/GreB_C_sf"/>
</dbReference>
<gene>
    <name evidence="4" type="ORF">RBU60_08240</name>
</gene>
<dbReference type="GO" id="GO:0003746">
    <property type="term" value="F:translation elongation factor activity"/>
    <property type="evidence" value="ECO:0007669"/>
    <property type="project" value="UniProtKB-KW"/>
</dbReference>
<evidence type="ECO:0000313" key="4">
    <source>
        <dbReference type="EMBL" id="MDQ7917561.1"/>
    </source>
</evidence>
<dbReference type="RefSeq" id="WP_308864339.1">
    <property type="nucleotide sequence ID" value="NZ_JAVHUL010000018.1"/>
</dbReference>
<name>A0ABU1A4D5_9FLAO</name>
<dbReference type="EMBL" id="JAVHUL010000018">
    <property type="protein sequence ID" value="MDQ7917561.1"/>
    <property type="molecule type" value="Genomic_DNA"/>
</dbReference>
<proteinExistence type="predicted"/>
<dbReference type="Gene3D" id="3.10.50.30">
    <property type="entry name" value="Transcription elongation factor, GreA/GreB, C-terminal domain"/>
    <property type="match status" value="1"/>
</dbReference>
<feature type="region of interest" description="Disordered" evidence="2">
    <location>
        <begin position="1"/>
        <end position="20"/>
    </location>
</feature>
<dbReference type="InterPro" id="IPR001437">
    <property type="entry name" value="Tscrpt_elong_fac_GreA/B_C"/>
</dbReference>